<reference evidence="1 2" key="1">
    <citation type="submission" date="2018-07" db="EMBL/GenBank/DDBJ databases">
        <title>Rhizobium leguminosarum strain:ATCC 14479 Genome sequencing and assembly.</title>
        <authorList>
            <person name="Chakraborty R."/>
        </authorList>
    </citation>
    <scope>NUCLEOTIDE SEQUENCE [LARGE SCALE GENOMIC DNA]</scope>
    <source>
        <strain evidence="1 2">ATCC 14479</strain>
        <plasmid evidence="2">Plasmid unnamed1</plasmid>
    </source>
</reference>
<evidence type="ECO:0000313" key="1">
    <source>
        <dbReference type="EMBL" id="AXA43026.1"/>
    </source>
</evidence>
<sequence>MKNGDADLLEKKKRLLSDLCRTRGGVCECICRGCFSARSGSTSSKNPYATLSLISPLSPGSVARRRPFCFEELRLNRRLAGETYISVVPICRTTDGDLRTGGVGGVGEAIDWVVEMRRLLARDMFDYRMQAAPVESSSIDAVAVLMSGFYRSLSCEHVVCENWLAYMSEQLDGDATVLCRGEFGSTAGVAALSSEEQQLAKFVVSRRRLVHTKALDNIAVLSAYADQRSRLVLSVVEGRSSCASSMTPNRIATASQIRDSCRANSRMSLAPQKSGHAVNDRRALECASGSEPSRSRCQEAACRPLRDRATPWLSGRSHG</sequence>
<geneLocation type="plasmid" evidence="1 2">
    <name>unnamed1</name>
</geneLocation>
<organism evidence="1 2">
    <name type="scientific">Rhizobium leguminosarum</name>
    <dbReference type="NCBI Taxonomy" id="384"/>
    <lineage>
        <taxon>Bacteria</taxon>
        <taxon>Pseudomonadati</taxon>
        <taxon>Pseudomonadota</taxon>
        <taxon>Alphaproteobacteria</taxon>
        <taxon>Hyphomicrobiales</taxon>
        <taxon>Rhizobiaceae</taxon>
        <taxon>Rhizobium/Agrobacterium group</taxon>
        <taxon>Rhizobium</taxon>
    </lineage>
</organism>
<dbReference type="Proteomes" id="UP000251166">
    <property type="component" value="Plasmid unnamed1"/>
</dbReference>
<gene>
    <name evidence="1" type="ORF">DLJ82_5465</name>
</gene>
<accession>A0A2Z4YP81</accession>
<protein>
    <submittedName>
        <fullName evidence="1">Uncharacterized protein</fullName>
    </submittedName>
</protein>
<dbReference type="EMBL" id="CP030761">
    <property type="protein sequence ID" value="AXA43026.1"/>
    <property type="molecule type" value="Genomic_DNA"/>
</dbReference>
<evidence type="ECO:0000313" key="2">
    <source>
        <dbReference type="Proteomes" id="UP000251166"/>
    </source>
</evidence>
<keyword evidence="1" id="KW-0614">Plasmid</keyword>
<proteinExistence type="predicted"/>
<name>A0A2Z4YP81_RHILE</name>
<dbReference type="AlphaFoldDB" id="A0A2Z4YP81"/>